<sequence>MDNSIFQAYEDEIQALEEEIKLLREKYEDIQQESTFFSEEEILKSIKSFESETQGETKGHESPSDLKAQLESLETDLSFLMKITGFQFTSHSKKTVEKTRNRTVQKHRLSGKCHSLSFQLEFQLLQMQNNEKVSAVVSDLNIIMESREDSDVSKFVSSTEEHGDLLTFFRSLSTYAEWHEHRRHTFLHFKAKYPDIVTLPEGLLGDFIVLRNPKVSGLELMIVWKIHLDEEGITTPVLDLLTKVPEQVLKQRMMSVESIPSSFRSALGLFGIEAAIENLIKVLSSGK</sequence>
<evidence type="ECO:0000313" key="2">
    <source>
        <dbReference type="EMBL" id="NWV75106.1"/>
    </source>
</evidence>
<dbReference type="GO" id="GO:0000775">
    <property type="term" value="C:chromosome, centromeric region"/>
    <property type="evidence" value="ECO:0007669"/>
    <property type="project" value="InterPro"/>
</dbReference>
<organism evidence="2 3">
    <name type="scientific">Dasyornis broadbenti</name>
    <name type="common">rufous bristle-bird</name>
    <dbReference type="NCBI Taxonomy" id="243059"/>
    <lineage>
        <taxon>Eukaryota</taxon>
        <taxon>Metazoa</taxon>
        <taxon>Chordata</taxon>
        <taxon>Craniata</taxon>
        <taxon>Vertebrata</taxon>
        <taxon>Euteleostomi</taxon>
        <taxon>Archelosauria</taxon>
        <taxon>Archosauria</taxon>
        <taxon>Dinosauria</taxon>
        <taxon>Saurischia</taxon>
        <taxon>Theropoda</taxon>
        <taxon>Coelurosauria</taxon>
        <taxon>Aves</taxon>
        <taxon>Neognathae</taxon>
        <taxon>Neoaves</taxon>
        <taxon>Telluraves</taxon>
        <taxon>Australaves</taxon>
        <taxon>Passeriformes</taxon>
        <taxon>Meliphagoidea</taxon>
        <taxon>Dasyornithidae</taxon>
        <taxon>Dasyornis</taxon>
    </lineage>
</organism>
<reference evidence="2 3" key="1">
    <citation type="submission" date="2019-09" db="EMBL/GenBank/DDBJ databases">
        <title>Bird 10,000 Genomes (B10K) Project - Family phase.</title>
        <authorList>
            <person name="Zhang G."/>
        </authorList>
    </citation>
    <scope>NUCLEOTIDE SEQUENCE [LARGE SCALE GENOMIC DNA]</scope>
    <source>
        <strain evidence="2">B10K-DU-029-49</strain>
        <tissue evidence="2">Liver</tissue>
    </source>
</reference>
<dbReference type="AlphaFoldDB" id="A0A7K6HHF5"/>
<dbReference type="EMBL" id="VZRN01001097">
    <property type="protein sequence ID" value="NWV75106.1"/>
    <property type="molecule type" value="Genomic_DNA"/>
</dbReference>
<feature type="non-terminal residue" evidence="2">
    <location>
        <position position="287"/>
    </location>
</feature>
<feature type="non-terminal residue" evidence="2">
    <location>
        <position position="1"/>
    </location>
</feature>
<protein>
    <submittedName>
        <fullName evidence="2">CENPP protein</fullName>
    </submittedName>
</protein>
<dbReference type="InterPro" id="IPR027801">
    <property type="entry name" value="CENP-P"/>
</dbReference>
<evidence type="ECO:0000256" key="1">
    <source>
        <dbReference type="SAM" id="Coils"/>
    </source>
</evidence>
<keyword evidence="1" id="KW-0175">Coiled coil</keyword>
<dbReference type="Pfam" id="PF13096">
    <property type="entry name" value="CENP-P"/>
    <property type="match status" value="1"/>
</dbReference>
<feature type="coiled-coil region" evidence="1">
    <location>
        <begin position="6"/>
        <end position="40"/>
    </location>
</feature>
<accession>A0A7K6HHF5</accession>
<dbReference type="PANTHER" id="PTHR28577">
    <property type="entry name" value="CENTROMERE PROTEIN P"/>
    <property type="match status" value="1"/>
</dbReference>
<comment type="caution">
    <text evidence="2">The sequence shown here is derived from an EMBL/GenBank/DDBJ whole genome shotgun (WGS) entry which is preliminary data.</text>
</comment>
<keyword evidence="3" id="KW-1185">Reference proteome</keyword>
<dbReference type="GO" id="GO:0005634">
    <property type="term" value="C:nucleus"/>
    <property type="evidence" value="ECO:0007669"/>
    <property type="project" value="TreeGrafter"/>
</dbReference>
<dbReference type="GO" id="GO:0034080">
    <property type="term" value="P:CENP-A containing chromatin assembly"/>
    <property type="evidence" value="ECO:0007669"/>
    <property type="project" value="InterPro"/>
</dbReference>
<dbReference type="PANTHER" id="PTHR28577:SF1">
    <property type="entry name" value="CENTROMERE PROTEIN P"/>
    <property type="match status" value="1"/>
</dbReference>
<gene>
    <name evidence="2" type="primary">Cenpp</name>
    <name evidence="2" type="ORF">DASBRO_R01361</name>
</gene>
<dbReference type="Proteomes" id="UP000521322">
    <property type="component" value="Unassembled WGS sequence"/>
</dbReference>
<proteinExistence type="predicted"/>
<name>A0A7K6HHF5_9PASS</name>
<evidence type="ECO:0000313" key="3">
    <source>
        <dbReference type="Proteomes" id="UP000521322"/>
    </source>
</evidence>